<dbReference type="PANTHER" id="PTHR32002">
    <property type="entry name" value="PROTEIN NLP8"/>
    <property type="match status" value="1"/>
</dbReference>
<dbReference type="OrthoDB" id="1718520at2759"/>
<gene>
    <name evidence="1" type="ORF">IFM89_012049</name>
</gene>
<comment type="caution">
    <text evidence="1">The sequence shown here is derived from an EMBL/GenBank/DDBJ whole genome shotgun (WGS) entry which is preliminary data.</text>
</comment>
<evidence type="ECO:0000313" key="2">
    <source>
        <dbReference type="Proteomes" id="UP000631114"/>
    </source>
</evidence>
<dbReference type="EMBL" id="JADFTS010000001">
    <property type="protein sequence ID" value="KAF9624627.1"/>
    <property type="molecule type" value="Genomic_DNA"/>
</dbReference>
<evidence type="ECO:0000313" key="1">
    <source>
        <dbReference type="EMBL" id="KAF9624627.1"/>
    </source>
</evidence>
<dbReference type="GO" id="GO:0003700">
    <property type="term" value="F:DNA-binding transcription factor activity"/>
    <property type="evidence" value="ECO:0007669"/>
    <property type="project" value="InterPro"/>
</dbReference>
<dbReference type="PANTHER" id="PTHR32002:SF35">
    <property type="entry name" value="PROTEIN NLP6"/>
    <property type="match status" value="1"/>
</dbReference>
<protein>
    <submittedName>
        <fullName evidence="1">Uncharacterized protein</fullName>
    </submittedName>
</protein>
<proteinExistence type="predicted"/>
<name>A0A835IXU6_9MAGN</name>
<reference evidence="1 2" key="1">
    <citation type="submission" date="2020-10" db="EMBL/GenBank/DDBJ databases">
        <title>The Coptis chinensis genome and diversification of protoberbering-type alkaloids.</title>
        <authorList>
            <person name="Wang B."/>
            <person name="Shu S."/>
            <person name="Song C."/>
            <person name="Liu Y."/>
        </authorList>
    </citation>
    <scope>NUCLEOTIDE SEQUENCE [LARGE SCALE GENOMIC DNA]</scope>
    <source>
        <strain evidence="1">HL-2020</strain>
        <tissue evidence="1">Leaf</tissue>
    </source>
</reference>
<keyword evidence="2" id="KW-1185">Reference proteome</keyword>
<sequence length="88" mass="10061">ENDGNLGLPGRVFRQRLPEWIADVEYYSCKEYPRLNDALHYNKTNFGPEVDKVCKALEVYALKADLQWCASKCPCGNLSNIDHGMRDP</sequence>
<dbReference type="Proteomes" id="UP000631114">
    <property type="component" value="Unassembled WGS sequence"/>
</dbReference>
<accession>A0A835IXU6</accession>
<feature type="non-terminal residue" evidence="1">
    <location>
        <position position="88"/>
    </location>
</feature>
<organism evidence="1 2">
    <name type="scientific">Coptis chinensis</name>
    <dbReference type="NCBI Taxonomy" id="261450"/>
    <lineage>
        <taxon>Eukaryota</taxon>
        <taxon>Viridiplantae</taxon>
        <taxon>Streptophyta</taxon>
        <taxon>Embryophyta</taxon>
        <taxon>Tracheophyta</taxon>
        <taxon>Spermatophyta</taxon>
        <taxon>Magnoliopsida</taxon>
        <taxon>Ranunculales</taxon>
        <taxon>Ranunculaceae</taxon>
        <taxon>Coptidoideae</taxon>
        <taxon>Coptis</taxon>
    </lineage>
</organism>
<dbReference type="AlphaFoldDB" id="A0A835IXU6"/>
<dbReference type="InterPro" id="IPR045012">
    <property type="entry name" value="NLP"/>
</dbReference>